<evidence type="ECO:0000313" key="2">
    <source>
        <dbReference type="Proteomes" id="UP000198379"/>
    </source>
</evidence>
<dbReference type="OrthoDB" id="4380123at2"/>
<name>A0A239A4D3_9FLAO</name>
<dbReference type="RefSeq" id="WP_089371960.1">
    <property type="nucleotide sequence ID" value="NZ_BMEP01000007.1"/>
</dbReference>
<organism evidence="1 2">
    <name type="scientific">Dokdonia pacifica</name>
    <dbReference type="NCBI Taxonomy" id="1627892"/>
    <lineage>
        <taxon>Bacteria</taxon>
        <taxon>Pseudomonadati</taxon>
        <taxon>Bacteroidota</taxon>
        <taxon>Flavobacteriia</taxon>
        <taxon>Flavobacteriales</taxon>
        <taxon>Flavobacteriaceae</taxon>
        <taxon>Dokdonia</taxon>
    </lineage>
</organism>
<reference evidence="1 2" key="1">
    <citation type="submission" date="2017-06" db="EMBL/GenBank/DDBJ databases">
        <authorList>
            <person name="Kim H.J."/>
            <person name="Triplett B.A."/>
        </authorList>
    </citation>
    <scope>NUCLEOTIDE SEQUENCE [LARGE SCALE GENOMIC DNA]</scope>
    <source>
        <strain evidence="1 2">DSM 25597</strain>
    </source>
</reference>
<protein>
    <submittedName>
        <fullName evidence="1">Transport and Golgi organisation 2</fullName>
    </submittedName>
</protein>
<dbReference type="Pfam" id="PF05742">
    <property type="entry name" value="TANGO2"/>
    <property type="match status" value="1"/>
</dbReference>
<accession>A0A239A4D3</accession>
<dbReference type="Proteomes" id="UP000198379">
    <property type="component" value="Unassembled WGS sequence"/>
</dbReference>
<sequence length="238" mass="26840">MCTVTYIPKGNSNFILTSNRDEAVGRTTLPPDFYDVDGVKMLFPKDAVAGGSWIGVSEKNTMICLLNGGFENHVKVENYKMSRGVVVKELLKADDLSAAIDTFNYEGIEPFTIVAIDWSSGLKATELVWDGYKAHITVLPDAPKIWSSSTLYDARMKQKRRDWFEVFSNENKFDANKLHHFHTTAGEGDKNVDVLLDRGLLKTVSITQVEKIDDNCAMTYYDLQKDEVYRAEFDTVTV</sequence>
<dbReference type="EMBL" id="FZNY01000004">
    <property type="protein sequence ID" value="SNR90526.1"/>
    <property type="molecule type" value="Genomic_DNA"/>
</dbReference>
<evidence type="ECO:0000313" key="1">
    <source>
        <dbReference type="EMBL" id="SNR90526.1"/>
    </source>
</evidence>
<dbReference type="AlphaFoldDB" id="A0A239A4D3"/>
<keyword evidence="2" id="KW-1185">Reference proteome</keyword>
<gene>
    <name evidence="1" type="ORF">SAMN06265376_104147</name>
</gene>
<dbReference type="PANTHER" id="PTHR17985:SF8">
    <property type="entry name" value="TRANSPORT AND GOLGI ORGANIZATION PROTEIN 2 HOMOLOG"/>
    <property type="match status" value="1"/>
</dbReference>
<dbReference type="InterPro" id="IPR008551">
    <property type="entry name" value="TANGO2"/>
</dbReference>
<dbReference type="PANTHER" id="PTHR17985">
    <property type="entry name" value="SER/THR-RICH PROTEIN T10 IN DGCR REGION"/>
    <property type="match status" value="1"/>
</dbReference>
<proteinExistence type="predicted"/>